<dbReference type="EMBL" id="CP028901">
    <property type="protein sequence ID" value="AWB33024.1"/>
    <property type="molecule type" value="Genomic_DNA"/>
</dbReference>
<dbReference type="AlphaFoldDB" id="A0A2R4XGY6"/>
<evidence type="ECO:0000313" key="2">
    <source>
        <dbReference type="Proteomes" id="UP000244571"/>
    </source>
</evidence>
<proteinExistence type="predicted"/>
<reference evidence="1 2" key="1">
    <citation type="submission" date="2018-04" db="EMBL/GenBank/DDBJ databases">
        <title>Bordetella sp. HZ20 isolated from seawater.</title>
        <authorList>
            <person name="Sun C."/>
        </authorList>
    </citation>
    <scope>NUCLEOTIDE SEQUENCE [LARGE SCALE GENOMIC DNA]</scope>
    <source>
        <strain evidence="1 2">HZ20</strain>
    </source>
</reference>
<dbReference type="Proteomes" id="UP000244571">
    <property type="component" value="Chromosome"/>
</dbReference>
<keyword evidence="2" id="KW-1185">Reference proteome</keyword>
<organism evidence="1 2">
    <name type="scientific">Orrella marina</name>
    <dbReference type="NCBI Taxonomy" id="2163011"/>
    <lineage>
        <taxon>Bacteria</taxon>
        <taxon>Pseudomonadati</taxon>
        <taxon>Pseudomonadota</taxon>
        <taxon>Betaproteobacteria</taxon>
        <taxon>Burkholderiales</taxon>
        <taxon>Alcaligenaceae</taxon>
        <taxon>Orrella</taxon>
    </lineage>
</organism>
<protein>
    <submittedName>
        <fullName evidence="1">Uncharacterized protein</fullName>
    </submittedName>
</protein>
<accession>A0A2R4XGY6</accession>
<gene>
    <name evidence="1" type="ORF">DBV39_04030</name>
</gene>
<evidence type="ECO:0000313" key="1">
    <source>
        <dbReference type="EMBL" id="AWB33024.1"/>
    </source>
</evidence>
<sequence length="138" mass="15614">MVGEQRIDRVTNSIVMFFSRGSERSTPETRYVTCLVSGPLDNKQGRFRRMRRYKDFISTTLTLGAFTPGQGGTTTRSNFCGHSFPIPNNFDEVLTNLYGDYQQLPPPDKQRPTHKIVRFSMEGDRGSSNAASRPIPFT</sequence>
<dbReference type="KEGG" id="boz:DBV39_04030"/>
<name>A0A2R4XGY6_9BURK</name>